<comment type="caution">
    <text evidence="2">The sequence shown here is derived from an EMBL/GenBank/DDBJ whole genome shotgun (WGS) entry which is preliminary data.</text>
</comment>
<evidence type="ECO:0000259" key="1">
    <source>
        <dbReference type="Pfam" id="PF00149"/>
    </source>
</evidence>
<gene>
    <name evidence="2" type="ORF">HNR46_003840</name>
</gene>
<dbReference type="InterPro" id="IPR026336">
    <property type="entry name" value="PdeM-like"/>
</dbReference>
<dbReference type="GO" id="GO:0016874">
    <property type="term" value="F:ligase activity"/>
    <property type="evidence" value="ECO:0007669"/>
    <property type="project" value="UniProtKB-KW"/>
</dbReference>
<proteinExistence type="predicted"/>
<dbReference type="NCBIfam" id="TIGR04123">
    <property type="entry name" value="P_estr_lig_assc"/>
    <property type="match status" value="1"/>
</dbReference>
<keyword evidence="2" id="KW-0436">Ligase</keyword>
<sequence length="221" mass="24153">MNTPMHLHLAGIDLELLPDLAVFVPETRDLLVADLHLGKSATFRARGIPIPEGETAADLQRLTLLAERTHASRIIVAGDLVHAPEALRHDLPDTLAQWMEDCPATVLLVAGNHDQRAGLHRIPCPSVPELTLGPLLIRHHPESIRPDQPAIAGHWHPSIRLPDSPRRSSRLACFFLHHQCLILPGFGSFTGTHPITPTPGDRVFVPLGTKVREIPAALLPS</sequence>
<evidence type="ECO:0000313" key="3">
    <source>
        <dbReference type="Proteomes" id="UP000557717"/>
    </source>
</evidence>
<dbReference type="Gene3D" id="3.60.21.10">
    <property type="match status" value="1"/>
</dbReference>
<dbReference type="InterPro" id="IPR029052">
    <property type="entry name" value="Metallo-depent_PP-like"/>
</dbReference>
<dbReference type="GO" id="GO:0016787">
    <property type="term" value="F:hydrolase activity"/>
    <property type="evidence" value="ECO:0007669"/>
    <property type="project" value="InterPro"/>
</dbReference>
<name>A0A840VIG5_9BACT</name>
<feature type="domain" description="Calcineurin-like phosphoesterase" evidence="1">
    <location>
        <begin position="30"/>
        <end position="115"/>
    </location>
</feature>
<dbReference type="EMBL" id="JACHFD010000029">
    <property type="protein sequence ID" value="MBB5353579.1"/>
    <property type="molecule type" value="Genomic_DNA"/>
</dbReference>
<dbReference type="InterPro" id="IPR004843">
    <property type="entry name" value="Calcineurin-like_PHP"/>
</dbReference>
<dbReference type="PANTHER" id="PTHR39323">
    <property type="entry name" value="BLR1149 PROTEIN"/>
    <property type="match status" value="1"/>
</dbReference>
<reference evidence="2 3" key="1">
    <citation type="submission" date="2020-08" db="EMBL/GenBank/DDBJ databases">
        <title>Genomic Encyclopedia of Type Strains, Phase IV (KMG-IV): sequencing the most valuable type-strain genomes for metagenomic binning, comparative biology and taxonomic classification.</title>
        <authorList>
            <person name="Goeker M."/>
        </authorList>
    </citation>
    <scope>NUCLEOTIDE SEQUENCE [LARGE SCALE GENOMIC DNA]</scope>
    <source>
        <strain evidence="2 3">YC6886</strain>
    </source>
</reference>
<accession>A0A840VIG5</accession>
<evidence type="ECO:0000313" key="2">
    <source>
        <dbReference type="EMBL" id="MBB5353579.1"/>
    </source>
</evidence>
<dbReference type="Proteomes" id="UP000557717">
    <property type="component" value="Unassembled WGS sequence"/>
</dbReference>
<dbReference type="Pfam" id="PF00149">
    <property type="entry name" value="Metallophos"/>
    <property type="match status" value="1"/>
</dbReference>
<keyword evidence="3" id="KW-1185">Reference proteome</keyword>
<dbReference type="InterPro" id="IPR024173">
    <property type="entry name" value="Pesterase_MJ0037-like"/>
</dbReference>
<dbReference type="PANTHER" id="PTHR39323:SF1">
    <property type="entry name" value="BLR1149 PROTEIN"/>
    <property type="match status" value="1"/>
</dbReference>
<dbReference type="AlphaFoldDB" id="A0A840VIG5"/>
<dbReference type="PIRSF" id="PIRSF000887">
    <property type="entry name" value="Pesterase_MJ0037"/>
    <property type="match status" value="1"/>
</dbReference>
<organism evidence="2 3">
    <name type="scientific">Haloferula luteola</name>
    <dbReference type="NCBI Taxonomy" id="595692"/>
    <lineage>
        <taxon>Bacteria</taxon>
        <taxon>Pseudomonadati</taxon>
        <taxon>Verrucomicrobiota</taxon>
        <taxon>Verrucomicrobiia</taxon>
        <taxon>Verrucomicrobiales</taxon>
        <taxon>Verrucomicrobiaceae</taxon>
        <taxon>Haloferula</taxon>
    </lineage>
</organism>
<protein>
    <submittedName>
        <fullName evidence="2">DNA ligase-associated metallophosphoesterase</fullName>
    </submittedName>
</protein>
<dbReference type="SUPFAM" id="SSF56300">
    <property type="entry name" value="Metallo-dependent phosphatases"/>
    <property type="match status" value="1"/>
</dbReference>